<evidence type="ECO:0000313" key="11">
    <source>
        <dbReference type="EMBL" id="CAB9497149.1"/>
    </source>
</evidence>
<proteinExistence type="inferred from homology"/>
<dbReference type="OrthoDB" id="423598at2759"/>
<keyword evidence="6" id="KW-0934">Plastid</keyword>
<dbReference type="GO" id="GO:0009765">
    <property type="term" value="P:photosynthesis, light harvesting"/>
    <property type="evidence" value="ECO:0007669"/>
    <property type="project" value="InterPro"/>
</dbReference>
<feature type="signal peptide" evidence="10">
    <location>
        <begin position="1"/>
        <end position="17"/>
    </location>
</feature>
<gene>
    <name evidence="11" type="ORF">SEMRO_15_G011030.1</name>
</gene>
<dbReference type="GO" id="GO:0016020">
    <property type="term" value="C:membrane"/>
    <property type="evidence" value="ECO:0007669"/>
    <property type="project" value="InterPro"/>
</dbReference>
<name>A0A9N8DCE7_9STRA</name>
<feature type="binding site" evidence="9">
    <location>
        <position position="197"/>
    </location>
    <ligand>
        <name>chlorophyll a</name>
        <dbReference type="ChEBI" id="CHEBI:58416"/>
        <label>1</label>
    </ligand>
</feature>
<evidence type="ECO:0000256" key="5">
    <source>
        <dbReference type="ARBA" id="ARBA00022531"/>
    </source>
</evidence>
<comment type="subcellular location">
    <subcellularLocation>
        <location evidence="2">Plastid</location>
        <location evidence="2">Chloroplast</location>
    </subcellularLocation>
</comment>
<evidence type="ECO:0000256" key="6">
    <source>
        <dbReference type="ARBA" id="ARBA00022640"/>
    </source>
</evidence>
<dbReference type="Gene3D" id="1.10.3460.10">
    <property type="entry name" value="Chlorophyll a/b binding protein domain"/>
    <property type="match status" value="1"/>
</dbReference>
<evidence type="ECO:0000256" key="4">
    <source>
        <dbReference type="ARBA" id="ARBA00022528"/>
    </source>
</evidence>
<dbReference type="InterPro" id="IPR022796">
    <property type="entry name" value="Chloroa_b-bind"/>
</dbReference>
<dbReference type="SUPFAM" id="SSF103511">
    <property type="entry name" value="Chlorophyll a-b binding protein"/>
    <property type="match status" value="1"/>
</dbReference>
<dbReference type="Proteomes" id="UP001153069">
    <property type="component" value="Unassembled WGS sequence"/>
</dbReference>
<keyword evidence="9" id="KW-0148">Chlorophyll</keyword>
<accession>A0A9N8DCE7</accession>
<comment type="caution">
    <text evidence="11">The sequence shown here is derived from an EMBL/GenBank/DDBJ whole genome shotgun (WGS) entry which is preliminary data.</text>
</comment>
<evidence type="ECO:0000256" key="7">
    <source>
        <dbReference type="ARBA" id="ARBA00023243"/>
    </source>
</evidence>
<feature type="binding site" evidence="9">
    <location>
        <position position="198"/>
    </location>
    <ligand>
        <name>chlorophyll a</name>
        <dbReference type="ChEBI" id="CHEBI:58416"/>
        <label>1</label>
    </ligand>
</feature>
<dbReference type="Pfam" id="PF00504">
    <property type="entry name" value="Chloroa_b-bind"/>
    <property type="match status" value="1"/>
</dbReference>
<evidence type="ECO:0000313" key="12">
    <source>
        <dbReference type="Proteomes" id="UP001153069"/>
    </source>
</evidence>
<keyword evidence="10" id="KW-0732">Signal</keyword>
<evidence type="ECO:0000256" key="1">
    <source>
        <dbReference type="ARBA" id="ARBA00004022"/>
    </source>
</evidence>
<dbReference type="GO" id="GO:0009507">
    <property type="term" value="C:chloroplast"/>
    <property type="evidence" value="ECO:0007669"/>
    <property type="project" value="UniProtKB-SubCell"/>
</dbReference>
<dbReference type="EMBL" id="CAICTM010000015">
    <property type="protein sequence ID" value="CAB9497149.1"/>
    <property type="molecule type" value="Genomic_DNA"/>
</dbReference>
<comment type="subunit">
    <text evidence="8">The LHC complex of chromophytic algae is composed of fucoxanthin, chlorophyll A and C bound non-covalently by fucoxanthin chlorophyll proteins (FCPs). The ratio of the pigments in LHC; fucoxanthin: chlorophyll C: chlorophyll A; (0.6-1): (0.1-0.3): (1).</text>
</comment>
<dbReference type="InterPro" id="IPR001344">
    <property type="entry name" value="Chloro_AB-bd_pln"/>
</dbReference>
<evidence type="ECO:0000256" key="3">
    <source>
        <dbReference type="ARBA" id="ARBA00005933"/>
    </source>
</evidence>
<evidence type="ECO:0000256" key="10">
    <source>
        <dbReference type="SAM" id="SignalP"/>
    </source>
</evidence>
<keyword evidence="4" id="KW-0150">Chloroplast</keyword>
<feature type="binding site" evidence="9">
    <location>
        <position position="203"/>
    </location>
    <ligand>
        <name>chlorophyll a</name>
        <dbReference type="ChEBI" id="CHEBI:58416"/>
        <label>1</label>
    </ligand>
</feature>
<evidence type="ECO:0000256" key="9">
    <source>
        <dbReference type="PIRSR" id="PIRSR601344-1"/>
    </source>
</evidence>
<keyword evidence="9" id="KW-0157">Chromophore</keyword>
<sequence>MKTVAFTLSMLAASAAAFQTVQPAKSSTALLNSKFDGTFGTGPETGNKVPPYGAWIFDNIGERGIKWFQTAEIKNGRVAMVATIGYMIQKWGIHFPLYLGPSGSNGFSPESSDSWYLSASEGITFSDVAHAATPLDAIGMIPLFGFYQILFVAGWFELLAAGRQESDIPGNFGYDPLGFTKRPGGFDSAEITSLRMKEIKNGRLAMMTMTAWVTEDLVPGSFPLPHP</sequence>
<feature type="chain" id="PRO_5040328306" evidence="10">
    <location>
        <begin position="18"/>
        <end position="227"/>
    </location>
</feature>
<dbReference type="PANTHER" id="PTHR21649">
    <property type="entry name" value="CHLOROPHYLL A/B BINDING PROTEIN"/>
    <property type="match status" value="1"/>
</dbReference>
<keyword evidence="7" id="KW-0437">Light-harvesting polypeptide</keyword>
<dbReference type="GO" id="GO:0030076">
    <property type="term" value="C:light-harvesting complex"/>
    <property type="evidence" value="ECO:0007669"/>
    <property type="project" value="UniProtKB-KW"/>
</dbReference>
<feature type="binding site" evidence="9">
    <location>
        <position position="117"/>
    </location>
    <ligand>
        <name>chlorophyll a</name>
        <dbReference type="ChEBI" id="CHEBI:58416"/>
        <label>1</label>
    </ligand>
</feature>
<organism evidence="11 12">
    <name type="scientific">Seminavis robusta</name>
    <dbReference type="NCBI Taxonomy" id="568900"/>
    <lineage>
        <taxon>Eukaryota</taxon>
        <taxon>Sar</taxon>
        <taxon>Stramenopiles</taxon>
        <taxon>Ochrophyta</taxon>
        <taxon>Bacillariophyta</taxon>
        <taxon>Bacillariophyceae</taxon>
        <taxon>Bacillariophycidae</taxon>
        <taxon>Naviculales</taxon>
        <taxon>Naviculaceae</taxon>
        <taxon>Seminavis</taxon>
    </lineage>
</organism>
<comment type="similarity">
    <text evidence="3">Belongs to the fucoxanthin chlorophyll protein family.</text>
</comment>
<evidence type="ECO:0000256" key="2">
    <source>
        <dbReference type="ARBA" id="ARBA00004229"/>
    </source>
</evidence>
<reference evidence="11" key="1">
    <citation type="submission" date="2020-06" db="EMBL/GenBank/DDBJ databases">
        <authorList>
            <consortium name="Plant Systems Biology data submission"/>
        </authorList>
    </citation>
    <scope>NUCLEOTIDE SEQUENCE</scope>
    <source>
        <strain evidence="11">D6</strain>
    </source>
</reference>
<dbReference type="GO" id="GO:0016168">
    <property type="term" value="F:chlorophyll binding"/>
    <property type="evidence" value="ECO:0007669"/>
    <property type="project" value="UniProtKB-KW"/>
</dbReference>
<dbReference type="AlphaFoldDB" id="A0A9N8DCE7"/>
<keyword evidence="12" id="KW-1185">Reference proteome</keyword>
<feature type="binding site" evidence="9">
    <location>
        <position position="201"/>
    </location>
    <ligand>
        <name>chlorophyll a</name>
        <dbReference type="ChEBI" id="CHEBI:58416"/>
        <label>1</label>
    </ligand>
</feature>
<comment type="function">
    <text evidence="1">The light-harvesting complex (LHC) functions as a light receptor, it captures and delivers excitation energy to photosystems with which it is closely associated. Energy is transferred from the carotenoid and chlorophyll C (or B) to chlorophyll A and the photosynthetic reaction centers where it is used to synthesize ATP and reducing power.</text>
</comment>
<feature type="binding site" description="axial binding residue" evidence="9">
    <location>
        <position position="77"/>
    </location>
    <ligand>
        <name>chlorophyll b</name>
        <dbReference type="ChEBI" id="CHEBI:61721"/>
        <label>1</label>
    </ligand>
    <ligandPart>
        <name>Mg</name>
        <dbReference type="ChEBI" id="CHEBI:25107"/>
    </ligandPart>
</feature>
<feature type="binding site" evidence="9">
    <location>
        <position position="72"/>
    </location>
    <ligand>
        <name>chlorophyll a</name>
        <dbReference type="ChEBI" id="CHEBI:58416"/>
        <label>1</label>
    </ligand>
</feature>
<keyword evidence="5" id="KW-0602">Photosynthesis</keyword>
<evidence type="ECO:0000256" key="8">
    <source>
        <dbReference type="ARBA" id="ARBA00044011"/>
    </source>
</evidence>
<protein>
    <submittedName>
        <fullName evidence="11">Fucoxanthin chlorophyll a c</fullName>
    </submittedName>
</protein>